<dbReference type="GO" id="GO:0004623">
    <property type="term" value="F:phospholipase A2 activity"/>
    <property type="evidence" value="ECO:0007669"/>
    <property type="project" value="InterPro"/>
</dbReference>
<sequence>MSQRLPLRIVCLRDRALNWTSSIPIMIHRFLIALFLTVSVLWVNTLASPILERRDKASQLAAWSQPTTESYNSWAKAHDNQSSAPEFNWQTDYCSKSPDQPFGYDFRMACWRHDFNYRNYKAIGQFTPENKARIDKAFYEDMKRVCGSSSTCKATAWTYYQAVVAAGLQASATQYQCFLYDKNGPPLKK</sequence>
<dbReference type="OrthoDB" id="5120271at2759"/>
<dbReference type="SUPFAM" id="SSF48619">
    <property type="entry name" value="Phospholipase A2, PLA2"/>
    <property type="match status" value="1"/>
</dbReference>
<evidence type="ECO:0000313" key="2">
    <source>
        <dbReference type="Proteomes" id="UP000053201"/>
    </source>
</evidence>
<dbReference type="InterPro" id="IPR015141">
    <property type="entry name" value="PLipase_A2_prok/fun"/>
</dbReference>
<dbReference type="OMA" id="NNALLWE"/>
<dbReference type="InterPro" id="IPR036444">
    <property type="entry name" value="PLipase_A2_dom_sf"/>
</dbReference>
<dbReference type="GO" id="GO:0006644">
    <property type="term" value="P:phospholipid metabolic process"/>
    <property type="evidence" value="ECO:0007669"/>
    <property type="project" value="InterPro"/>
</dbReference>
<dbReference type="Proteomes" id="UP000053201">
    <property type="component" value="Unassembled WGS sequence"/>
</dbReference>
<gene>
    <name evidence="1" type="ORF">SPPG_08221</name>
</gene>
<name>A0A0L0H5W8_SPIPD</name>
<dbReference type="Gene3D" id="1.20.90.10">
    <property type="entry name" value="Phospholipase A2 domain"/>
    <property type="match status" value="1"/>
</dbReference>
<evidence type="ECO:0000313" key="1">
    <source>
        <dbReference type="EMBL" id="KNC96316.1"/>
    </source>
</evidence>
<reference evidence="1 2" key="1">
    <citation type="submission" date="2009-08" db="EMBL/GenBank/DDBJ databases">
        <title>The Genome Sequence of Spizellomyces punctatus strain DAOM BR117.</title>
        <authorList>
            <consortium name="The Broad Institute Genome Sequencing Platform"/>
            <person name="Russ C."/>
            <person name="Cuomo C."/>
            <person name="Shea T."/>
            <person name="Young S.K."/>
            <person name="Zeng Q."/>
            <person name="Koehrsen M."/>
            <person name="Haas B."/>
            <person name="Borodovsky M."/>
            <person name="Guigo R."/>
            <person name="Alvarado L."/>
            <person name="Berlin A."/>
            <person name="Bochicchio J."/>
            <person name="Borenstein D."/>
            <person name="Chapman S."/>
            <person name="Chen Z."/>
            <person name="Engels R."/>
            <person name="Freedman E."/>
            <person name="Gellesch M."/>
            <person name="Goldberg J."/>
            <person name="Griggs A."/>
            <person name="Gujja S."/>
            <person name="Heiman D."/>
            <person name="Hepburn T."/>
            <person name="Howarth C."/>
            <person name="Jen D."/>
            <person name="Larson L."/>
            <person name="Lewis B."/>
            <person name="Mehta T."/>
            <person name="Park D."/>
            <person name="Pearson M."/>
            <person name="Roberts A."/>
            <person name="Saif S."/>
            <person name="Shenoy N."/>
            <person name="Sisk P."/>
            <person name="Stolte C."/>
            <person name="Sykes S."/>
            <person name="Thomson T."/>
            <person name="Walk T."/>
            <person name="White J."/>
            <person name="Yandava C."/>
            <person name="Burger G."/>
            <person name="Gray M.W."/>
            <person name="Holland P.W.H."/>
            <person name="King N."/>
            <person name="Lang F.B.F."/>
            <person name="Roger A.J."/>
            <person name="Ruiz-Trillo I."/>
            <person name="Lander E."/>
            <person name="Nusbaum C."/>
        </authorList>
    </citation>
    <scope>NUCLEOTIDE SEQUENCE [LARGE SCALE GENOMIC DNA]</scope>
    <source>
        <strain evidence="1 2">DAOM BR117</strain>
    </source>
</reference>
<dbReference type="GeneID" id="27691397"/>
<dbReference type="RefSeq" id="XP_016604356.1">
    <property type="nucleotide sequence ID" value="XM_016756382.1"/>
</dbReference>
<keyword evidence="2" id="KW-1185">Reference proteome</keyword>
<dbReference type="EMBL" id="KQ257469">
    <property type="protein sequence ID" value="KNC96316.1"/>
    <property type="molecule type" value="Genomic_DNA"/>
</dbReference>
<dbReference type="GO" id="GO:0050482">
    <property type="term" value="P:arachidonate secretion"/>
    <property type="evidence" value="ECO:0007669"/>
    <property type="project" value="InterPro"/>
</dbReference>
<proteinExistence type="predicted"/>
<dbReference type="InParanoid" id="A0A0L0H5W8"/>
<protein>
    <submittedName>
        <fullName evidence="1">Secreted protein</fullName>
    </submittedName>
</protein>
<dbReference type="eggNOG" id="ENOG502S8PP">
    <property type="taxonomic scope" value="Eukaryota"/>
</dbReference>
<dbReference type="Pfam" id="PF09056">
    <property type="entry name" value="Phospholip_A2_3"/>
    <property type="match status" value="1"/>
</dbReference>
<dbReference type="AlphaFoldDB" id="A0A0L0H5W8"/>
<accession>A0A0L0H5W8</accession>
<organism evidence="1 2">
    <name type="scientific">Spizellomyces punctatus (strain DAOM BR117)</name>
    <dbReference type="NCBI Taxonomy" id="645134"/>
    <lineage>
        <taxon>Eukaryota</taxon>
        <taxon>Fungi</taxon>
        <taxon>Fungi incertae sedis</taxon>
        <taxon>Chytridiomycota</taxon>
        <taxon>Chytridiomycota incertae sedis</taxon>
        <taxon>Chytridiomycetes</taxon>
        <taxon>Spizellomycetales</taxon>
        <taxon>Spizellomycetaceae</taxon>
        <taxon>Spizellomyces</taxon>
    </lineage>
</organism>
<dbReference type="VEuPathDB" id="FungiDB:SPPG_08221"/>